<evidence type="ECO:0000256" key="1">
    <source>
        <dbReference type="SAM" id="Phobius"/>
    </source>
</evidence>
<organism evidence="2 3">
    <name type="scientific">Candidatus Methylobacter favarea</name>
    <dbReference type="NCBI Taxonomy" id="2707345"/>
    <lineage>
        <taxon>Bacteria</taxon>
        <taxon>Pseudomonadati</taxon>
        <taxon>Pseudomonadota</taxon>
        <taxon>Gammaproteobacteria</taxon>
        <taxon>Methylococcales</taxon>
        <taxon>Methylococcaceae</taxon>
        <taxon>Methylobacter</taxon>
    </lineage>
</organism>
<dbReference type="Proteomes" id="UP000494216">
    <property type="component" value="Unassembled WGS sequence"/>
</dbReference>
<sequence length="227" mass="26446">MLQKIKGLIRELGFLNTILHLTNYFFLRFKIPFRVFKYYFVAQRLYEKSLLPDRRGRNIGISDIPSKVKPHPCPRPNAVIIDRYQQGAVCLGAYKEHEFAGCFWYITDKYKEDEVNCLYKLANIDSAWDFDVYVVPKFRMSPVFLKLWDDASKHLIEQGIHWSLSRISAFNARSISSHLRMGAQLVGWACFICTGSFQLTIASIFPFLHISFNKSSYPVFILMPPKN</sequence>
<proteinExistence type="predicted"/>
<protein>
    <submittedName>
        <fullName evidence="2">Uncharacterized protein</fullName>
    </submittedName>
</protein>
<keyword evidence="1" id="KW-0812">Transmembrane</keyword>
<dbReference type="EMBL" id="CADCXN010000001">
    <property type="protein sequence ID" value="CAA9889311.1"/>
    <property type="molecule type" value="Genomic_DNA"/>
</dbReference>
<feature type="transmembrane region" description="Helical" evidence="1">
    <location>
        <begin position="185"/>
        <end position="208"/>
    </location>
</feature>
<gene>
    <name evidence="2" type="ORF">METHB2_10151</name>
</gene>
<dbReference type="AlphaFoldDB" id="A0A8S0XGZ8"/>
<keyword evidence="1" id="KW-0472">Membrane</keyword>
<keyword evidence="1" id="KW-1133">Transmembrane helix</keyword>
<dbReference type="InterPro" id="IPR016181">
    <property type="entry name" value="Acyl_CoA_acyltransferase"/>
</dbReference>
<reference evidence="2 3" key="1">
    <citation type="submission" date="2020-02" db="EMBL/GenBank/DDBJ databases">
        <authorList>
            <person name="Hogendoorn C."/>
        </authorList>
    </citation>
    <scope>NUCLEOTIDE SEQUENCE [LARGE SCALE GENOMIC DNA]</scope>
    <source>
        <strain evidence="2">METHB21</strain>
    </source>
</reference>
<evidence type="ECO:0000313" key="3">
    <source>
        <dbReference type="Proteomes" id="UP000494216"/>
    </source>
</evidence>
<dbReference type="SUPFAM" id="SSF55729">
    <property type="entry name" value="Acyl-CoA N-acyltransferases (Nat)"/>
    <property type="match status" value="1"/>
</dbReference>
<keyword evidence="3" id="KW-1185">Reference proteome</keyword>
<accession>A0A8S0XGZ8</accession>
<name>A0A8S0XGZ8_9GAMM</name>
<evidence type="ECO:0000313" key="2">
    <source>
        <dbReference type="EMBL" id="CAA9889311.1"/>
    </source>
</evidence>
<dbReference type="RefSeq" id="WP_174624330.1">
    <property type="nucleotide sequence ID" value="NZ_CADCXN010000001.1"/>
</dbReference>
<comment type="caution">
    <text evidence="2">The sequence shown here is derived from an EMBL/GenBank/DDBJ whole genome shotgun (WGS) entry which is preliminary data.</text>
</comment>